<feature type="repeat" description="ANK" evidence="3">
    <location>
        <begin position="132"/>
        <end position="164"/>
    </location>
</feature>
<dbReference type="InterPro" id="IPR002110">
    <property type="entry name" value="Ankyrin_rpt"/>
</dbReference>
<dbReference type="PRINTS" id="PR01415">
    <property type="entry name" value="ANKYRIN"/>
</dbReference>
<keyword evidence="1" id="KW-0677">Repeat</keyword>
<sequence length="335" mass="35870">MALFLQKESSNELGVPTHLLEANQLPSEANITLFEKASLGDFQAVKEAHKAGGKPNYFHRPSDGATSLHAAARSPSKEATECINFLFLKGACLDARMITNQNTPLHEAIANNKQLTSEALIAAGASFLPNAFGNTPLHLAAQQGNISIALLLLQKNHPVNVANNRGLTPLHACASLCKEASEPVTDNSKDCFMKLAACLILYSADVDAVDSNKYSAIHMAAQRGNLDMVQLLADSGAKTCEKSCLKFGEKVVERTPAEVAKVNSHINIQAYLESCEQKLSFGRAIATNEHAKVWSKGIISSAKIKAQKENIKNDNAPMAVGSGVTAVRIRSSPLK</sequence>
<dbReference type="AlphaFoldDB" id="A0A9W7G568"/>
<reference evidence="5" key="1">
    <citation type="journal article" date="2023" name="Commun. Biol.">
        <title>Genome analysis of Parmales, the sister group of diatoms, reveals the evolutionary specialization of diatoms from phago-mixotrophs to photoautotrophs.</title>
        <authorList>
            <person name="Ban H."/>
            <person name="Sato S."/>
            <person name="Yoshikawa S."/>
            <person name="Yamada K."/>
            <person name="Nakamura Y."/>
            <person name="Ichinomiya M."/>
            <person name="Sato N."/>
            <person name="Blanc-Mathieu R."/>
            <person name="Endo H."/>
            <person name="Kuwata A."/>
            <person name="Ogata H."/>
        </authorList>
    </citation>
    <scope>NUCLEOTIDE SEQUENCE [LARGE SCALE GENOMIC DNA]</scope>
</reference>
<evidence type="ECO:0008006" key="6">
    <source>
        <dbReference type="Google" id="ProtNLM"/>
    </source>
</evidence>
<organism evidence="4 5">
    <name type="scientific">Triparma columacea</name>
    <dbReference type="NCBI Taxonomy" id="722753"/>
    <lineage>
        <taxon>Eukaryota</taxon>
        <taxon>Sar</taxon>
        <taxon>Stramenopiles</taxon>
        <taxon>Ochrophyta</taxon>
        <taxon>Bolidophyceae</taxon>
        <taxon>Parmales</taxon>
        <taxon>Triparmaceae</taxon>
        <taxon>Triparma</taxon>
    </lineage>
</organism>
<keyword evidence="5" id="KW-1185">Reference proteome</keyword>
<comment type="caution">
    <text evidence="4">The sequence shown here is derived from an EMBL/GenBank/DDBJ whole genome shotgun (WGS) entry which is preliminary data.</text>
</comment>
<dbReference type="Gene3D" id="1.25.40.20">
    <property type="entry name" value="Ankyrin repeat-containing domain"/>
    <property type="match status" value="3"/>
</dbReference>
<accession>A0A9W7G568</accession>
<protein>
    <recommendedName>
        <fullName evidence="6">Ankyrin repeat protein</fullName>
    </recommendedName>
</protein>
<evidence type="ECO:0000313" key="4">
    <source>
        <dbReference type="EMBL" id="GMI36287.1"/>
    </source>
</evidence>
<evidence type="ECO:0000313" key="5">
    <source>
        <dbReference type="Proteomes" id="UP001165065"/>
    </source>
</evidence>
<dbReference type="SMART" id="SM00248">
    <property type="entry name" value="ANK"/>
    <property type="match status" value="5"/>
</dbReference>
<evidence type="ECO:0000256" key="1">
    <source>
        <dbReference type="ARBA" id="ARBA00022737"/>
    </source>
</evidence>
<name>A0A9W7G568_9STRA</name>
<dbReference type="Pfam" id="PF13637">
    <property type="entry name" value="Ank_4"/>
    <property type="match status" value="1"/>
</dbReference>
<dbReference type="EMBL" id="BRYA01000064">
    <property type="protein sequence ID" value="GMI36287.1"/>
    <property type="molecule type" value="Genomic_DNA"/>
</dbReference>
<gene>
    <name evidence="4" type="ORF">TrCOL_g11478</name>
</gene>
<feature type="repeat" description="ANK" evidence="3">
    <location>
        <begin position="212"/>
        <end position="244"/>
    </location>
</feature>
<dbReference type="Proteomes" id="UP001165065">
    <property type="component" value="Unassembled WGS sequence"/>
</dbReference>
<proteinExistence type="predicted"/>
<keyword evidence="2 3" id="KW-0040">ANK repeat</keyword>
<dbReference type="PANTHER" id="PTHR24171">
    <property type="entry name" value="ANKYRIN REPEAT DOMAIN-CONTAINING PROTEIN 39-RELATED"/>
    <property type="match status" value="1"/>
</dbReference>
<evidence type="ECO:0000256" key="3">
    <source>
        <dbReference type="PROSITE-ProRule" id="PRU00023"/>
    </source>
</evidence>
<dbReference type="PROSITE" id="PS50297">
    <property type="entry name" value="ANK_REP_REGION"/>
    <property type="match status" value="2"/>
</dbReference>
<dbReference type="InterPro" id="IPR036770">
    <property type="entry name" value="Ankyrin_rpt-contain_sf"/>
</dbReference>
<dbReference type="SUPFAM" id="SSF48403">
    <property type="entry name" value="Ankyrin repeat"/>
    <property type="match status" value="1"/>
</dbReference>
<dbReference type="PROSITE" id="PS50088">
    <property type="entry name" value="ANK_REPEAT"/>
    <property type="match status" value="2"/>
</dbReference>
<evidence type="ECO:0000256" key="2">
    <source>
        <dbReference type="ARBA" id="ARBA00023043"/>
    </source>
</evidence>
<dbReference type="Pfam" id="PF12796">
    <property type="entry name" value="Ank_2"/>
    <property type="match status" value="1"/>
</dbReference>
<dbReference type="OrthoDB" id="47198at2759"/>